<name>A0A5C3NLC6_9AGAM</name>
<dbReference type="Proteomes" id="UP000305948">
    <property type="component" value="Unassembled WGS sequence"/>
</dbReference>
<dbReference type="EMBL" id="ML213503">
    <property type="protein sequence ID" value="TFK57667.1"/>
    <property type="molecule type" value="Genomic_DNA"/>
</dbReference>
<evidence type="ECO:0000259" key="1">
    <source>
        <dbReference type="Pfam" id="PF01636"/>
    </source>
</evidence>
<protein>
    <recommendedName>
        <fullName evidence="1">Aminoglycoside phosphotransferase domain-containing protein</fullName>
    </recommendedName>
</protein>
<keyword evidence="3" id="KW-1185">Reference proteome</keyword>
<evidence type="ECO:0000313" key="3">
    <source>
        <dbReference type="Proteomes" id="UP000305948"/>
    </source>
</evidence>
<dbReference type="SUPFAM" id="SSF56112">
    <property type="entry name" value="Protein kinase-like (PK-like)"/>
    <property type="match status" value="1"/>
</dbReference>
<accession>A0A5C3NLC6</accession>
<dbReference type="PANTHER" id="PTHR36091">
    <property type="entry name" value="ALTERED INHERITANCE OF MITOCHONDRIA PROTEIN 9, MITOCHONDRIAL"/>
    <property type="match status" value="1"/>
</dbReference>
<dbReference type="OrthoDB" id="2831558at2759"/>
<dbReference type="GO" id="GO:0005739">
    <property type="term" value="C:mitochondrion"/>
    <property type="evidence" value="ECO:0007669"/>
    <property type="project" value="TreeGrafter"/>
</dbReference>
<sequence length="567" mass="63518">MFKGSLRRLVSRLPSNGVSWQRKFHIDANKEQELFSVTTTRWLYNDDQQRALRYVPFNVQAFVGVAVRSAGATECLSLEKIQDGTMNRVFSLTFDNGIEFIAKIPFSVAGPKYYRTASEVATLDYLLTEHGIPVPQVRAWCSRAESTPVAVEYIMYEKIPGVPLQEFNATTRPLENDPYVDILPIIQRIESRLANTYFSQIGSIFYQDDLPEPLRQRPLYAPTIQPTANSARFCIGPTVDREFWRAGRTQLDIDRGPWPDTHSYMFALAACARAFVDAQPGGDSEAYHGLISDFEKLVPHIAPPCAPKILWHPDLHDSNILVTEAERPCKLNGIVDWQGATVAPYYLQLSVPPAYSADEHPLIDPEADGGPEFRDFDPRDLKPEEKRRLAVTFRRTCRQKLHEVQVRGADPDLANELYGDLGLAKRLINSPVGAITRGRTEGLESIKCSFIECRTFWGAVVGVDENGQPLIPFPIEISDVEEDRVKKAWESISQDATMCDDLLERLGVPPDSDGIVRANEYDAAKRAVEDAKQAALSGASTEEERDHIAKAWPLQDGKLSMTAESCC</sequence>
<dbReference type="STRING" id="5364.A0A5C3NLC6"/>
<dbReference type="InterPro" id="IPR002575">
    <property type="entry name" value="Aminoglycoside_PTrfase"/>
</dbReference>
<reference evidence="2 3" key="1">
    <citation type="journal article" date="2019" name="Nat. Ecol. Evol.">
        <title>Megaphylogeny resolves global patterns of mushroom evolution.</title>
        <authorList>
            <person name="Varga T."/>
            <person name="Krizsan K."/>
            <person name="Foldi C."/>
            <person name="Dima B."/>
            <person name="Sanchez-Garcia M."/>
            <person name="Sanchez-Ramirez S."/>
            <person name="Szollosi G.J."/>
            <person name="Szarkandi J.G."/>
            <person name="Papp V."/>
            <person name="Albert L."/>
            <person name="Andreopoulos W."/>
            <person name="Angelini C."/>
            <person name="Antonin V."/>
            <person name="Barry K.W."/>
            <person name="Bougher N.L."/>
            <person name="Buchanan P."/>
            <person name="Buyck B."/>
            <person name="Bense V."/>
            <person name="Catcheside P."/>
            <person name="Chovatia M."/>
            <person name="Cooper J."/>
            <person name="Damon W."/>
            <person name="Desjardin D."/>
            <person name="Finy P."/>
            <person name="Geml J."/>
            <person name="Haridas S."/>
            <person name="Hughes K."/>
            <person name="Justo A."/>
            <person name="Karasinski D."/>
            <person name="Kautmanova I."/>
            <person name="Kiss B."/>
            <person name="Kocsube S."/>
            <person name="Kotiranta H."/>
            <person name="LaButti K.M."/>
            <person name="Lechner B.E."/>
            <person name="Liimatainen K."/>
            <person name="Lipzen A."/>
            <person name="Lukacs Z."/>
            <person name="Mihaltcheva S."/>
            <person name="Morgado L.N."/>
            <person name="Niskanen T."/>
            <person name="Noordeloos M.E."/>
            <person name="Ohm R.A."/>
            <person name="Ortiz-Santana B."/>
            <person name="Ovrebo C."/>
            <person name="Racz N."/>
            <person name="Riley R."/>
            <person name="Savchenko A."/>
            <person name="Shiryaev A."/>
            <person name="Soop K."/>
            <person name="Spirin V."/>
            <person name="Szebenyi C."/>
            <person name="Tomsovsky M."/>
            <person name="Tulloss R.E."/>
            <person name="Uehling J."/>
            <person name="Grigoriev I.V."/>
            <person name="Vagvolgyi C."/>
            <person name="Papp T."/>
            <person name="Martin F.M."/>
            <person name="Miettinen O."/>
            <person name="Hibbett D.S."/>
            <person name="Nagy L.G."/>
        </authorList>
    </citation>
    <scope>NUCLEOTIDE SEQUENCE [LARGE SCALE GENOMIC DNA]</scope>
    <source>
        <strain evidence="2 3">OMC1185</strain>
    </source>
</reference>
<dbReference type="PANTHER" id="PTHR36091:SF2">
    <property type="entry name" value="AMINOGLYCOSIDE PHOSPHOTRANSFERASE DOMAIN-CONTAINING PROTEIN"/>
    <property type="match status" value="1"/>
</dbReference>
<dbReference type="InterPro" id="IPR011009">
    <property type="entry name" value="Kinase-like_dom_sf"/>
</dbReference>
<dbReference type="InterPro" id="IPR051035">
    <property type="entry name" value="Mito_inheritance_9"/>
</dbReference>
<feature type="domain" description="Aminoglycoside phosphotransferase" evidence="1">
    <location>
        <begin position="290"/>
        <end position="345"/>
    </location>
</feature>
<organism evidence="2 3">
    <name type="scientific">Heliocybe sulcata</name>
    <dbReference type="NCBI Taxonomy" id="5364"/>
    <lineage>
        <taxon>Eukaryota</taxon>
        <taxon>Fungi</taxon>
        <taxon>Dikarya</taxon>
        <taxon>Basidiomycota</taxon>
        <taxon>Agaricomycotina</taxon>
        <taxon>Agaricomycetes</taxon>
        <taxon>Gloeophyllales</taxon>
        <taxon>Gloeophyllaceae</taxon>
        <taxon>Heliocybe</taxon>
    </lineage>
</organism>
<evidence type="ECO:0000313" key="2">
    <source>
        <dbReference type="EMBL" id="TFK57667.1"/>
    </source>
</evidence>
<dbReference type="Pfam" id="PF01636">
    <property type="entry name" value="APH"/>
    <property type="match status" value="1"/>
</dbReference>
<gene>
    <name evidence="2" type="ORF">OE88DRAFT_1651524</name>
</gene>
<proteinExistence type="predicted"/>
<dbReference type="AlphaFoldDB" id="A0A5C3NLC6"/>